<dbReference type="EMBL" id="BAAAEN010000008">
    <property type="protein sequence ID" value="GAA0506292.1"/>
    <property type="molecule type" value="Genomic_DNA"/>
</dbReference>
<dbReference type="InterPro" id="IPR000160">
    <property type="entry name" value="GGDEF_dom"/>
</dbReference>
<dbReference type="CDD" id="cd01949">
    <property type="entry name" value="GGDEF"/>
    <property type="match status" value="1"/>
</dbReference>
<protein>
    <submittedName>
        <fullName evidence="5">EAL domain-containing protein</fullName>
    </submittedName>
</protein>
<dbReference type="Pfam" id="PF03707">
    <property type="entry name" value="MHYT"/>
    <property type="match status" value="2"/>
</dbReference>
<organism evidence="5 6">
    <name type="scientific">Pigmentiphaga daeguensis</name>
    <dbReference type="NCBI Taxonomy" id="414049"/>
    <lineage>
        <taxon>Bacteria</taxon>
        <taxon>Pseudomonadati</taxon>
        <taxon>Pseudomonadota</taxon>
        <taxon>Betaproteobacteria</taxon>
        <taxon>Burkholderiales</taxon>
        <taxon>Alcaligenaceae</taxon>
        <taxon>Pigmentiphaga</taxon>
    </lineage>
</organism>
<dbReference type="SUPFAM" id="SSF55073">
    <property type="entry name" value="Nucleotide cyclase"/>
    <property type="match status" value="1"/>
</dbReference>
<dbReference type="Proteomes" id="UP001501706">
    <property type="component" value="Unassembled WGS sequence"/>
</dbReference>
<keyword evidence="6" id="KW-1185">Reference proteome</keyword>
<dbReference type="InterPro" id="IPR005330">
    <property type="entry name" value="MHYT_dom"/>
</dbReference>
<dbReference type="PANTHER" id="PTHR44757">
    <property type="entry name" value="DIGUANYLATE CYCLASE DGCP"/>
    <property type="match status" value="1"/>
</dbReference>
<dbReference type="InterPro" id="IPR029787">
    <property type="entry name" value="Nucleotide_cyclase"/>
</dbReference>
<evidence type="ECO:0000313" key="5">
    <source>
        <dbReference type="EMBL" id="GAA0506292.1"/>
    </source>
</evidence>
<dbReference type="InterPro" id="IPR035919">
    <property type="entry name" value="EAL_sf"/>
</dbReference>
<comment type="caution">
    <text evidence="5">The sequence shown here is derived from an EMBL/GenBank/DDBJ whole genome shotgun (WGS) entry which is preliminary data.</text>
</comment>
<feature type="domain" description="EAL" evidence="2">
    <location>
        <begin position="429"/>
        <end position="684"/>
    </location>
</feature>
<evidence type="ECO:0000259" key="4">
    <source>
        <dbReference type="PROSITE" id="PS50924"/>
    </source>
</evidence>
<feature type="transmembrane region" description="Helical" evidence="1">
    <location>
        <begin position="175"/>
        <end position="194"/>
    </location>
</feature>
<dbReference type="PROSITE" id="PS50924">
    <property type="entry name" value="MHYT"/>
    <property type="match status" value="1"/>
</dbReference>
<keyword evidence="1" id="KW-0812">Transmembrane</keyword>
<dbReference type="Gene3D" id="3.20.20.450">
    <property type="entry name" value="EAL domain"/>
    <property type="match status" value="1"/>
</dbReference>
<evidence type="ECO:0000259" key="3">
    <source>
        <dbReference type="PROSITE" id="PS50887"/>
    </source>
</evidence>
<feature type="domain" description="GGDEF" evidence="3">
    <location>
        <begin position="287"/>
        <end position="420"/>
    </location>
</feature>
<dbReference type="RefSeq" id="WP_343927612.1">
    <property type="nucleotide sequence ID" value="NZ_BAAAEN010000008.1"/>
</dbReference>
<feature type="transmembrane region" description="Helical" evidence="1">
    <location>
        <begin position="106"/>
        <end position="125"/>
    </location>
</feature>
<dbReference type="NCBIfam" id="TIGR00254">
    <property type="entry name" value="GGDEF"/>
    <property type="match status" value="1"/>
</dbReference>
<feature type="transmembrane region" description="Helical" evidence="1">
    <location>
        <begin position="214"/>
        <end position="237"/>
    </location>
</feature>
<feature type="transmembrane region" description="Helical" evidence="1">
    <location>
        <begin position="41"/>
        <end position="66"/>
    </location>
</feature>
<evidence type="ECO:0000256" key="1">
    <source>
        <dbReference type="PROSITE-ProRule" id="PRU00244"/>
    </source>
</evidence>
<dbReference type="PANTHER" id="PTHR44757:SF2">
    <property type="entry name" value="BIOFILM ARCHITECTURE MAINTENANCE PROTEIN MBAA"/>
    <property type="match status" value="1"/>
</dbReference>
<sequence>MHGVYNPLLVFLSLVVASLAAYTALELTGRIASLPGWKRRLPWLMGGAVAMGVGIWSMHFIGMMAFSLPIPLGYAFGPTALSLLIAILVSGFALAVSASGRVRLRCCLAGGAAMGAGIAGMHYTGMAALDMAPAVSYVPWIVLASIGLAIAASVVALWLGVALRGSDEPYIAFKRLGAALVMGGAITGMHYTGMSAAQFAPGSVCLSASQLDHNWLAMMVSGSSLAVLLGTLLVLGWRANSLADSLRRANRQLQYLSMHDALTGLPNRLMLVEQMNLAIQDAVRDKTAFAVFFLDLDGFKTVNDSLGHAVGDDLLKGCAQLLSSHVRKDDLVARIGGDEFVMLLRGISAPGDAASVAKKLLRVLRNDMIGCQARLRISASVGIAMYPGDARDGEALLDCADAAMYSAKQAGRNTYCFFEPGMHANAARTLMLQQDLQAALDAGQFSLVFQPKFSVATRAICGAEALIRWHHPTFGSVAPMEFITIAERSGQIVQIGDWVIREVCRCVSDWRRRGLEPAQISINLSPIQFNVPDLIGRVEDILDEMDVPPRLVMFEITETVAMLNAGRTAEIVNRFRARGFDIAIDDFGAGYSSLAYLHRFKVKQIKVDRLFTSELDRNEAEARALLSAIVTLSHALHMEVVAEGVENEAQMRFLTELGCDEAQGFLLAHPLSEEAFRSLLQPMASFALRRIAALGQPRRAD</sequence>
<name>A0ABP3LS93_9BURK</name>
<dbReference type="Gene3D" id="3.30.70.270">
    <property type="match status" value="1"/>
</dbReference>
<dbReference type="InterPro" id="IPR043128">
    <property type="entry name" value="Rev_trsase/Diguanyl_cyclase"/>
</dbReference>
<dbReference type="Pfam" id="PF00563">
    <property type="entry name" value="EAL"/>
    <property type="match status" value="1"/>
</dbReference>
<gene>
    <name evidence="5" type="ORF">GCM10009097_24170</name>
</gene>
<dbReference type="InterPro" id="IPR052155">
    <property type="entry name" value="Biofilm_reg_signaling"/>
</dbReference>
<keyword evidence="1" id="KW-1133">Transmembrane helix</keyword>
<keyword evidence="1" id="KW-0472">Membrane</keyword>
<dbReference type="SMART" id="SM00052">
    <property type="entry name" value="EAL"/>
    <property type="match status" value="1"/>
</dbReference>
<dbReference type="PROSITE" id="PS50883">
    <property type="entry name" value="EAL"/>
    <property type="match status" value="1"/>
</dbReference>
<reference evidence="6" key="1">
    <citation type="journal article" date="2019" name="Int. J. Syst. Evol. Microbiol.">
        <title>The Global Catalogue of Microorganisms (GCM) 10K type strain sequencing project: providing services to taxonomists for standard genome sequencing and annotation.</title>
        <authorList>
            <consortium name="The Broad Institute Genomics Platform"/>
            <consortium name="The Broad Institute Genome Sequencing Center for Infectious Disease"/>
            <person name="Wu L."/>
            <person name="Ma J."/>
        </authorList>
    </citation>
    <scope>NUCLEOTIDE SEQUENCE [LARGE SCALE GENOMIC DNA]</scope>
    <source>
        <strain evidence="6">JCM 14330</strain>
    </source>
</reference>
<dbReference type="CDD" id="cd01948">
    <property type="entry name" value="EAL"/>
    <property type="match status" value="1"/>
</dbReference>
<dbReference type="PROSITE" id="PS50887">
    <property type="entry name" value="GGDEF"/>
    <property type="match status" value="1"/>
</dbReference>
<evidence type="ECO:0000259" key="2">
    <source>
        <dbReference type="PROSITE" id="PS50883"/>
    </source>
</evidence>
<dbReference type="InterPro" id="IPR001633">
    <property type="entry name" value="EAL_dom"/>
</dbReference>
<dbReference type="SUPFAM" id="SSF141868">
    <property type="entry name" value="EAL domain-like"/>
    <property type="match status" value="1"/>
</dbReference>
<dbReference type="SMART" id="SM00267">
    <property type="entry name" value="GGDEF"/>
    <property type="match status" value="1"/>
</dbReference>
<feature type="transmembrane region" description="Helical" evidence="1">
    <location>
        <begin position="72"/>
        <end position="94"/>
    </location>
</feature>
<feature type="transmembrane region" description="Helical" evidence="1">
    <location>
        <begin position="137"/>
        <end position="163"/>
    </location>
</feature>
<feature type="transmembrane region" description="Helical" evidence="1">
    <location>
        <begin position="6"/>
        <end position="29"/>
    </location>
</feature>
<proteinExistence type="predicted"/>
<dbReference type="Pfam" id="PF00990">
    <property type="entry name" value="GGDEF"/>
    <property type="match status" value="1"/>
</dbReference>
<accession>A0ABP3LS93</accession>
<feature type="domain" description="MHYT" evidence="4">
    <location>
        <begin position="5"/>
        <end position="200"/>
    </location>
</feature>
<evidence type="ECO:0000313" key="6">
    <source>
        <dbReference type="Proteomes" id="UP001501706"/>
    </source>
</evidence>